<sequence>MPAIYFNAVHLQINSELCIFVKELHYKPYKFV</sequence>
<evidence type="ECO:0000313" key="2">
    <source>
        <dbReference type="Proteomes" id="UP000095333"/>
    </source>
</evidence>
<evidence type="ECO:0000313" key="1">
    <source>
        <dbReference type="EMBL" id="CUO60890.1"/>
    </source>
</evidence>
<dbReference type="AlphaFoldDB" id="A0A174GIV0"/>
<organism evidence="1 2">
    <name type="scientific">Phocaeicola vulgatus</name>
    <name type="common">Bacteroides vulgatus</name>
    <dbReference type="NCBI Taxonomy" id="821"/>
    <lineage>
        <taxon>Bacteria</taxon>
        <taxon>Pseudomonadati</taxon>
        <taxon>Bacteroidota</taxon>
        <taxon>Bacteroidia</taxon>
        <taxon>Bacteroidales</taxon>
        <taxon>Bacteroidaceae</taxon>
        <taxon>Phocaeicola</taxon>
    </lineage>
</organism>
<proteinExistence type="predicted"/>
<accession>A0A174GIV0</accession>
<protein>
    <submittedName>
        <fullName evidence="1">Uncharacterized protein</fullName>
    </submittedName>
</protein>
<dbReference type="Proteomes" id="UP000095333">
    <property type="component" value="Unassembled WGS sequence"/>
</dbReference>
<name>A0A174GIV0_PHOVU</name>
<dbReference type="EMBL" id="CYZI01000013">
    <property type="protein sequence ID" value="CUO60890.1"/>
    <property type="molecule type" value="Genomic_DNA"/>
</dbReference>
<reference evidence="1 2" key="1">
    <citation type="submission" date="2015-09" db="EMBL/GenBank/DDBJ databases">
        <authorList>
            <consortium name="Pathogen Informatics"/>
        </authorList>
    </citation>
    <scope>NUCLEOTIDE SEQUENCE [LARGE SCALE GENOMIC DNA]</scope>
    <source>
        <strain evidence="1 2">2789STDY5834842</strain>
    </source>
</reference>
<gene>
    <name evidence="1" type="ORF">ERS852457_02353</name>
</gene>